<dbReference type="PANTHER" id="PTHR17985:SF8">
    <property type="entry name" value="TRANSPORT AND GOLGI ORGANIZATION PROTEIN 2 HOMOLOG"/>
    <property type="match status" value="1"/>
</dbReference>
<keyword evidence="2" id="KW-1185">Reference proteome</keyword>
<dbReference type="RefSeq" id="WP_087032591.1">
    <property type="nucleotide sequence ID" value="NZ_FJNE01000003.1"/>
</dbReference>
<sequence>MCLIVLQIDQHPRYKFIVAANRDEDYARPTMAAHFWPEYPGLLAGKDLSAKGTWLGITKQGRFAAITNDYTGTMPKLPTGVSRGKLVLDYLSSNENPLAYLQQIQAKRLQYSGFNLILGSIVHLYHYNNSIDEITLIDAGIHGISNATLDTPWPKVTQTKAALSSLDAPSVIDEEALFHIMADKTPAPDELLPDLPLPIEQKRAVSANFIETPHFGTRSTTLLLVDHADQVTFAERTYLANGGTTDVRFSFPIEPAES</sequence>
<accession>A0A143YGN8</accession>
<name>A0A143YGN8_9LACT</name>
<organism evidence="1 2">
    <name type="scientific">Trichococcus palustris</name>
    <dbReference type="NCBI Taxonomy" id="140314"/>
    <lineage>
        <taxon>Bacteria</taxon>
        <taxon>Bacillati</taxon>
        <taxon>Bacillota</taxon>
        <taxon>Bacilli</taxon>
        <taxon>Lactobacillales</taxon>
        <taxon>Carnobacteriaceae</taxon>
        <taxon>Trichococcus</taxon>
    </lineage>
</organism>
<dbReference type="AlphaFoldDB" id="A0A143YGN8"/>
<evidence type="ECO:0000313" key="1">
    <source>
        <dbReference type="EMBL" id="CZQ90336.1"/>
    </source>
</evidence>
<dbReference type="InterPro" id="IPR008551">
    <property type="entry name" value="TANGO2"/>
</dbReference>
<dbReference type="EMBL" id="FJNE01000003">
    <property type="protein sequence ID" value="CZQ90336.1"/>
    <property type="molecule type" value="Genomic_DNA"/>
</dbReference>
<gene>
    <name evidence="1" type="ORF">Tpal_1249</name>
</gene>
<proteinExistence type="predicted"/>
<dbReference type="STRING" id="140314.SAMN04488076_12125"/>
<dbReference type="PANTHER" id="PTHR17985">
    <property type="entry name" value="SER/THR-RICH PROTEIN T10 IN DGCR REGION"/>
    <property type="match status" value="1"/>
</dbReference>
<evidence type="ECO:0000313" key="2">
    <source>
        <dbReference type="Proteomes" id="UP000242754"/>
    </source>
</evidence>
<dbReference type="OrthoDB" id="4380123at2"/>
<dbReference type="Proteomes" id="UP000242754">
    <property type="component" value="Unassembled WGS sequence"/>
</dbReference>
<dbReference type="Pfam" id="PF05742">
    <property type="entry name" value="TANGO2"/>
    <property type="match status" value="1"/>
</dbReference>
<reference evidence="1 2" key="1">
    <citation type="submission" date="2016-02" db="EMBL/GenBank/DDBJ databases">
        <authorList>
            <person name="Wen L."/>
            <person name="He K."/>
            <person name="Yang H."/>
        </authorList>
    </citation>
    <scope>NUCLEOTIDE SEQUENCE [LARGE SCALE GENOMIC DNA]</scope>
    <source>
        <strain evidence="1">Trichococcus palustris</strain>
    </source>
</reference>
<protein>
    <submittedName>
        <fullName evidence="1">Nrde protein</fullName>
    </submittedName>
</protein>